<keyword evidence="2" id="KW-1185">Reference proteome</keyword>
<evidence type="ECO:0000313" key="2">
    <source>
        <dbReference type="Proteomes" id="UP001234297"/>
    </source>
</evidence>
<protein>
    <submittedName>
        <fullName evidence="1">Uncharacterized protein</fullName>
    </submittedName>
</protein>
<proteinExistence type="predicted"/>
<organism evidence="1 2">
    <name type="scientific">Persea americana</name>
    <name type="common">Avocado</name>
    <dbReference type="NCBI Taxonomy" id="3435"/>
    <lineage>
        <taxon>Eukaryota</taxon>
        <taxon>Viridiplantae</taxon>
        <taxon>Streptophyta</taxon>
        <taxon>Embryophyta</taxon>
        <taxon>Tracheophyta</taxon>
        <taxon>Spermatophyta</taxon>
        <taxon>Magnoliopsida</taxon>
        <taxon>Magnoliidae</taxon>
        <taxon>Laurales</taxon>
        <taxon>Lauraceae</taxon>
        <taxon>Persea</taxon>
    </lineage>
</organism>
<comment type="caution">
    <text evidence="1">The sequence shown here is derived from an EMBL/GenBank/DDBJ whole genome shotgun (WGS) entry which is preliminary data.</text>
</comment>
<evidence type="ECO:0000313" key="1">
    <source>
        <dbReference type="EMBL" id="KAJ8618354.1"/>
    </source>
</evidence>
<dbReference type="EMBL" id="CM056812">
    <property type="protein sequence ID" value="KAJ8618354.1"/>
    <property type="molecule type" value="Genomic_DNA"/>
</dbReference>
<sequence>MFDHSITREGSAQEQFVTKKADPLTDHSTEYSRPFTFSWIIISVTSKDRLVICYKEESIGHMVSEILENLGSSALECWSYEALICNCKWV</sequence>
<name>A0ACC2KB28_PERAE</name>
<dbReference type="Proteomes" id="UP001234297">
    <property type="component" value="Chromosome 4"/>
</dbReference>
<reference evidence="1 2" key="1">
    <citation type="journal article" date="2022" name="Hortic Res">
        <title>A haplotype resolved chromosomal level avocado genome allows analysis of novel avocado genes.</title>
        <authorList>
            <person name="Nath O."/>
            <person name="Fletcher S.J."/>
            <person name="Hayward A."/>
            <person name="Shaw L.M."/>
            <person name="Masouleh A.K."/>
            <person name="Furtado A."/>
            <person name="Henry R.J."/>
            <person name="Mitter N."/>
        </authorList>
    </citation>
    <scope>NUCLEOTIDE SEQUENCE [LARGE SCALE GENOMIC DNA]</scope>
    <source>
        <strain evidence="2">cv. Hass</strain>
    </source>
</reference>
<gene>
    <name evidence="1" type="ORF">MRB53_014540</name>
</gene>
<accession>A0ACC2KB28</accession>